<evidence type="ECO:0000256" key="1">
    <source>
        <dbReference type="SAM" id="Phobius"/>
    </source>
</evidence>
<feature type="transmembrane region" description="Helical" evidence="1">
    <location>
        <begin position="6"/>
        <end position="26"/>
    </location>
</feature>
<keyword evidence="1" id="KW-0472">Membrane</keyword>
<gene>
    <name evidence="2" type="ORF">Lmac_2794</name>
</gene>
<name>A0A0W0VVC2_9GAMM</name>
<protein>
    <submittedName>
        <fullName evidence="2">Uncharacterized protein</fullName>
    </submittedName>
</protein>
<accession>A0A0W0VVC2</accession>
<keyword evidence="1" id="KW-0812">Transmembrane</keyword>
<dbReference type="AlphaFoldDB" id="A0A0W0VVC2"/>
<keyword evidence="1" id="KW-1133">Transmembrane helix</keyword>
<dbReference type="STRING" id="466.Lmac_2794"/>
<dbReference type="Proteomes" id="UP000054908">
    <property type="component" value="Unassembled WGS sequence"/>
</dbReference>
<organism evidence="2 3">
    <name type="scientific">Legionella maceachernii</name>
    <dbReference type="NCBI Taxonomy" id="466"/>
    <lineage>
        <taxon>Bacteria</taxon>
        <taxon>Pseudomonadati</taxon>
        <taxon>Pseudomonadota</taxon>
        <taxon>Gammaproteobacteria</taxon>
        <taxon>Legionellales</taxon>
        <taxon>Legionellaceae</taxon>
        <taxon>Legionella</taxon>
    </lineage>
</organism>
<dbReference type="PATRIC" id="fig|466.6.peg.2990"/>
<keyword evidence="3" id="KW-1185">Reference proteome</keyword>
<dbReference type="RefSeq" id="WP_058453480.1">
    <property type="nucleotide sequence ID" value="NZ_CAAAIB010000008.1"/>
</dbReference>
<evidence type="ECO:0000313" key="2">
    <source>
        <dbReference type="EMBL" id="KTD23921.1"/>
    </source>
</evidence>
<reference evidence="2 3" key="1">
    <citation type="submission" date="2015-11" db="EMBL/GenBank/DDBJ databases">
        <title>Genomic analysis of 38 Legionella species identifies large and diverse effector repertoires.</title>
        <authorList>
            <person name="Burstein D."/>
            <person name="Amaro F."/>
            <person name="Zusman T."/>
            <person name="Lifshitz Z."/>
            <person name="Cohen O."/>
            <person name="Gilbert J.A."/>
            <person name="Pupko T."/>
            <person name="Shuman H.A."/>
            <person name="Segal G."/>
        </authorList>
    </citation>
    <scope>NUCLEOTIDE SEQUENCE [LARGE SCALE GENOMIC DNA]</scope>
    <source>
        <strain evidence="2 3">PX-1-G2-E2</strain>
    </source>
</reference>
<sequence length="109" mass="13289">MFIKFLRFFIVTFIPIVLLVWLIVLLSQYINLNEPFKQLEHFLKSQTVFWLLFRANIYAVLYYLWPYTVQWRITAVNEIPTPEQIKKILLARNYLLVAVVLHELLNFWK</sequence>
<evidence type="ECO:0000313" key="3">
    <source>
        <dbReference type="Proteomes" id="UP000054908"/>
    </source>
</evidence>
<feature type="transmembrane region" description="Helical" evidence="1">
    <location>
        <begin position="47"/>
        <end position="65"/>
    </location>
</feature>
<comment type="caution">
    <text evidence="2">The sequence shown here is derived from an EMBL/GenBank/DDBJ whole genome shotgun (WGS) entry which is preliminary data.</text>
</comment>
<proteinExistence type="predicted"/>
<dbReference type="EMBL" id="LNYL01000051">
    <property type="protein sequence ID" value="KTD23921.1"/>
    <property type="molecule type" value="Genomic_DNA"/>
</dbReference>